<dbReference type="Pfam" id="PF08263">
    <property type="entry name" value="LRRNT_2"/>
    <property type="match status" value="1"/>
</dbReference>
<protein>
    <recommendedName>
        <fullName evidence="16">Leucine-rich repeat-containing N-terminal plant-type domain-containing protein</fullName>
    </recommendedName>
</protein>
<dbReference type="PRINTS" id="PR00019">
    <property type="entry name" value="LEURICHRPT"/>
</dbReference>
<dbReference type="InterPro" id="IPR013210">
    <property type="entry name" value="LRR_N_plant-typ"/>
</dbReference>
<dbReference type="EMBL" id="JAXUIC010000002">
    <property type="protein sequence ID" value="KAK4604575.1"/>
    <property type="molecule type" value="Genomic_DNA"/>
</dbReference>
<evidence type="ECO:0000256" key="11">
    <source>
        <dbReference type="SAM" id="SignalP"/>
    </source>
</evidence>
<keyword evidence="6" id="KW-0677">Repeat</keyword>
<dbReference type="PROSITE" id="PS51257">
    <property type="entry name" value="PROKAR_LIPOPROTEIN"/>
    <property type="match status" value="1"/>
</dbReference>
<organism evidence="14 15">
    <name type="scientific">Quercus rubra</name>
    <name type="common">Northern red oak</name>
    <name type="synonym">Quercus borealis</name>
    <dbReference type="NCBI Taxonomy" id="3512"/>
    <lineage>
        <taxon>Eukaryota</taxon>
        <taxon>Viridiplantae</taxon>
        <taxon>Streptophyta</taxon>
        <taxon>Embryophyta</taxon>
        <taxon>Tracheophyta</taxon>
        <taxon>Spermatophyta</taxon>
        <taxon>Magnoliopsida</taxon>
        <taxon>eudicotyledons</taxon>
        <taxon>Gunneridae</taxon>
        <taxon>Pentapetalae</taxon>
        <taxon>rosids</taxon>
        <taxon>fabids</taxon>
        <taxon>Fagales</taxon>
        <taxon>Fagaceae</taxon>
        <taxon>Quercus</taxon>
    </lineage>
</organism>
<dbReference type="InterPro" id="IPR001611">
    <property type="entry name" value="Leu-rich_rpt"/>
</dbReference>
<dbReference type="FunFam" id="3.80.10.10:FF:000233">
    <property type="entry name" value="Leucine-rich repeat receptor-like protein kinase TDR"/>
    <property type="match status" value="1"/>
</dbReference>
<feature type="domain" description="Leucine-rich repeat-containing N-terminal plant-type" evidence="12">
    <location>
        <begin position="27"/>
        <end position="69"/>
    </location>
</feature>
<evidence type="ECO:0000256" key="5">
    <source>
        <dbReference type="ARBA" id="ARBA00022729"/>
    </source>
</evidence>
<keyword evidence="15" id="KW-1185">Reference proteome</keyword>
<sequence length="1038" mass="116860">MKLWCLWWWMVLVLVQSCSNGCFGCLEQERIALLRLKASINDPNGNFLPSWNSVNKDSECCNWERVNCSNITGRVVQIRLDTMWTKVDEYLNASLFLPFEEIMHLDLSFNLFRGWVPNEGIERFSMLSKLEELYLNYNHFHDNILSNSTEIASLKKLDLSNNNFSGSIHIQDFKIFSNLEELYLGGNKFVDFVTMDGMRGSSSLSKLKILDLSSNNFNARILESMAVFPSLKILNIGHNKLEGSVTTEELRRLNNLEQLFLHGSSIDKSFLRKVEVMTSLNVLTVHNCGLNGNLPTQGWCELQNLQELDLSDNNFEGILPSCLANLKSLRVLDISYNHFNGNISQSQLSSLTSLEYLSLSNNHLLNPNTLSSFSNLSNLKAILSDNNKIVFETWTPASQLKVFSMSKCSFNGPNKTPPKFLHYQYHLLEIDLSHNNLTGKFPTWLLENNPKLEVLSLRNNSFFGPLPFLMPYHFHPSITSIDISKNDLTGPIPTNFGLIFPNLENLNMSRNEFQGSIPTSFENLVSLKALDLSNNCLLGTILEHFSMSWTSLTYLKLSYNNFSGQIFPSNFNLTKLQFLLLDNNNFSGKIPSSFSSNNFLSIDFSDNALFGMLPRWMGNMSNLGEILLAKNQLEGLIPMELCKLVGITFLDLSENNLSGSIPSCFNSSSIKHVHLNKNRLSGPITSAFRNSSSLVTLNLRENYLTGNIPDWIGSLSSLSILLLKANHLEGRIPVQLCLLHNLSMLDLSYNEFSGPIPHCLSNISFMATNHISDFGGISIFKNNFKKKSPFAYLETKLANIRDEELGNFYSFQLVDAKQEVEFTTKGRTYSYEGDILNYMSGIDLSCNRLAGEIPPELGSISNIHALNLSHNNLIGSIPATFSKLKKIESLDLSYNNLGGRIPPQLIELTTLEVFKVAHNNLSGPTPDRKDQFGTFDENSYEGNPLLCGAPLHKECTEPTMLAADNGGEEGDSFIDMDVFYITFATAYITVLGIISLLCINPYWRQVWLRFIEVCIDICYGFVADLVVRCGELVNFRIA</sequence>
<dbReference type="Pfam" id="PF13855">
    <property type="entry name" value="LRR_8"/>
    <property type="match status" value="2"/>
</dbReference>
<dbReference type="SMART" id="SM00369">
    <property type="entry name" value="LRR_TYP"/>
    <property type="match status" value="11"/>
</dbReference>
<dbReference type="InterPro" id="IPR032675">
    <property type="entry name" value="LRR_dom_sf"/>
</dbReference>
<keyword evidence="8 10" id="KW-0472">Membrane</keyword>
<proteinExistence type="inferred from homology"/>
<keyword evidence="3" id="KW-0433">Leucine-rich repeat</keyword>
<feature type="domain" description="Disease resistance R13L4/SHOC-2-like LRR" evidence="13">
    <location>
        <begin position="220"/>
        <end position="536"/>
    </location>
</feature>
<reference evidence="14 15" key="1">
    <citation type="journal article" date="2023" name="G3 (Bethesda)">
        <title>A haplotype-resolved chromosome-scale genome for Quercus rubra L. provides insights into the genetics of adaptive traits for red oak species.</title>
        <authorList>
            <person name="Kapoor B."/>
            <person name="Jenkins J."/>
            <person name="Schmutz J."/>
            <person name="Zhebentyayeva T."/>
            <person name="Kuelheim C."/>
            <person name="Coggeshall M."/>
            <person name="Heim C."/>
            <person name="Lasky J.R."/>
            <person name="Leites L."/>
            <person name="Islam-Faridi N."/>
            <person name="Romero-Severson J."/>
            <person name="DeLeo V.L."/>
            <person name="Lucas S.M."/>
            <person name="Lazic D."/>
            <person name="Gailing O."/>
            <person name="Carlson J."/>
            <person name="Staton M."/>
        </authorList>
    </citation>
    <scope>NUCLEOTIDE SEQUENCE [LARGE SCALE GENOMIC DNA]</scope>
    <source>
        <strain evidence="14">Pseudo-F2</strain>
    </source>
</reference>
<feature type="chain" id="PRO_5042865979" description="Leucine-rich repeat-containing N-terminal plant-type domain-containing protein" evidence="11">
    <location>
        <begin position="21"/>
        <end position="1038"/>
    </location>
</feature>
<dbReference type="PANTHER" id="PTHR48062:SF6">
    <property type="entry name" value="LEUCINE-RICH REPEAT RECEPTOR PROTEIN KINASE MSL1-LIKE ISOFORM X1"/>
    <property type="match status" value="1"/>
</dbReference>
<keyword evidence="4 10" id="KW-0812">Transmembrane</keyword>
<comment type="subcellular location">
    <subcellularLocation>
        <location evidence="1">Cell membrane</location>
        <topology evidence="1">Single-pass type I membrane protein</topology>
    </subcellularLocation>
</comment>
<dbReference type="Pfam" id="PF00560">
    <property type="entry name" value="LRR_1"/>
    <property type="match status" value="5"/>
</dbReference>
<evidence type="ECO:0000256" key="4">
    <source>
        <dbReference type="ARBA" id="ARBA00022692"/>
    </source>
</evidence>
<comment type="caution">
    <text evidence="14">The sequence shown here is derived from an EMBL/GenBank/DDBJ whole genome shotgun (WGS) entry which is preliminary data.</text>
</comment>
<dbReference type="SUPFAM" id="SSF52047">
    <property type="entry name" value="RNI-like"/>
    <property type="match status" value="2"/>
</dbReference>
<dbReference type="Proteomes" id="UP001324115">
    <property type="component" value="Unassembled WGS sequence"/>
</dbReference>
<dbReference type="SMART" id="SM00365">
    <property type="entry name" value="LRR_SD22"/>
    <property type="match status" value="6"/>
</dbReference>
<evidence type="ECO:0000256" key="7">
    <source>
        <dbReference type="ARBA" id="ARBA00022989"/>
    </source>
</evidence>
<evidence type="ECO:0000259" key="12">
    <source>
        <dbReference type="Pfam" id="PF08263"/>
    </source>
</evidence>
<dbReference type="FunFam" id="3.80.10.10:FF:000111">
    <property type="entry name" value="LRR receptor-like serine/threonine-protein kinase ERECTA"/>
    <property type="match status" value="1"/>
</dbReference>
<dbReference type="Gene3D" id="3.80.10.10">
    <property type="entry name" value="Ribonuclease Inhibitor"/>
    <property type="match status" value="4"/>
</dbReference>
<feature type="transmembrane region" description="Helical" evidence="10">
    <location>
        <begin position="978"/>
        <end position="999"/>
    </location>
</feature>
<dbReference type="InterPro" id="IPR055414">
    <property type="entry name" value="LRR_R13L4/SHOC2-like"/>
</dbReference>
<evidence type="ECO:0000256" key="2">
    <source>
        <dbReference type="ARBA" id="ARBA00009592"/>
    </source>
</evidence>
<evidence type="ECO:0000256" key="1">
    <source>
        <dbReference type="ARBA" id="ARBA00004251"/>
    </source>
</evidence>
<evidence type="ECO:0000256" key="10">
    <source>
        <dbReference type="SAM" id="Phobius"/>
    </source>
</evidence>
<accession>A0AAN7G2K9</accession>
<keyword evidence="9" id="KW-0325">Glycoprotein</keyword>
<keyword evidence="5 11" id="KW-0732">Signal</keyword>
<evidence type="ECO:0000256" key="8">
    <source>
        <dbReference type="ARBA" id="ARBA00023136"/>
    </source>
</evidence>
<gene>
    <name evidence="14" type="ORF">RGQ29_012877</name>
</gene>
<dbReference type="InterPro" id="IPR051502">
    <property type="entry name" value="RLP_Defense_Trigger"/>
</dbReference>
<dbReference type="PANTHER" id="PTHR48062">
    <property type="entry name" value="RECEPTOR-LIKE PROTEIN 14"/>
    <property type="match status" value="1"/>
</dbReference>
<name>A0AAN7G2K9_QUERU</name>
<dbReference type="Pfam" id="PF23598">
    <property type="entry name" value="LRR_14"/>
    <property type="match status" value="1"/>
</dbReference>
<evidence type="ECO:0000313" key="14">
    <source>
        <dbReference type="EMBL" id="KAK4604575.1"/>
    </source>
</evidence>
<dbReference type="GO" id="GO:0005886">
    <property type="term" value="C:plasma membrane"/>
    <property type="evidence" value="ECO:0007669"/>
    <property type="project" value="UniProtKB-SubCell"/>
</dbReference>
<evidence type="ECO:0000259" key="13">
    <source>
        <dbReference type="Pfam" id="PF23598"/>
    </source>
</evidence>
<dbReference type="SUPFAM" id="SSF52058">
    <property type="entry name" value="L domain-like"/>
    <property type="match status" value="1"/>
</dbReference>
<dbReference type="AlphaFoldDB" id="A0AAN7G2K9"/>
<evidence type="ECO:0000256" key="9">
    <source>
        <dbReference type="ARBA" id="ARBA00023180"/>
    </source>
</evidence>
<feature type="signal peptide" evidence="11">
    <location>
        <begin position="1"/>
        <end position="20"/>
    </location>
</feature>
<evidence type="ECO:0000313" key="15">
    <source>
        <dbReference type="Proteomes" id="UP001324115"/>
    </source>
</evidence>
<dbReference type="InterPro" id="IPR003591">
    <property type="entry name" value="Leu-rich_rpt_typical-subtyp"/>
</dbReference>
<dbReference type="PROSITE" id="PS51450">
    <property type="entry name" value="LRR"/>
    <property type="match status" value="1"/>
</dbReference>
<comment type="similarity">
    <text evidence="2">Belongs to the RLP family.</text>
</comment>
<evidence type="ECO:0008006" key="16">
    <source>
        <dbReference type="Google" id="ProtNLM"/>
    </source>
</evidence>
<keyword evidence="7 10" id="KW-1133">Transmembrane helix</keyword>
<evidence type="ECO:0000256" key="3">
    <source>
        <dbReference type="ARBA" id="ARBA00022614"/>
    </source>
</evidence>
<dbReference type="GO" id="GO:0009791">
    <property type="term" value="P:post-embryonic development"/>
    <property type="evidence" value="ECO:0007669"/>
    <property type="project" value="UniProtKB-ARBA"/>
</dbReference>
<evidence type="ECO:0000256" key="6">
    <source>
        <dbReference type="ARBA" id="ARBA00022737"/>
    </source>
</evidence>